<proteinExistence type="predicted"/>
<keyword evidence="1" id="KW-0808">Transferase</keyword>
<sequence>MNDLHSVYANTSEKDKKIISEKLINILDNFQDTNKCHVSEFVVVSRTRFLKSISNHGEFLLLQSSSRLISNYESILRLLYKSKVYLECVKCLQSRIDNLDKNKKQEDEILTFINYLEAKKKKYYYYICGTLIKYIITSLKKNDNVLGNDCNNTDLKKNEKNNIDMYDKTGINIDDKPNDSNIYETNKLNNNDEKSIIEPFNELEEYGNYLCNVLNQMDSKSWKDKKYEEYLKMISLNDEIIIEEHDKNDTSENSSFANIAKAPNNMILLPKYLENVRNSIYNHQNKSILEVKFMVENAMSNNSKAPLFKTGKIISEMIPSPDYEKYGFSTKYDSLNNSDNTSLVQDMIFKFFNLSKNQTNNFISSNEYYINIFDVFNIIFKGINSIKIENEEIHIFLKQLLINTKLNYSYMLNKKLENKQSLNHEKQNYIISPLNIYKNSNVCKEVLKYAIGNNDIALTSFALNNEIKYYIMFYSFSFSHLHTHPCIHI</sequence>
<dbReference type="GO" id="GO:0016740">
    <property type="term" value="F:transferase activity"/>
    <property type="evidence" value="ECO:0007669"/>
    <property type="project" value="UniProtKB-KW"/>
</dbReference>
<name>A0A1A8WA08_PLAOA</name>
<protein>
    <submittedName>
        <fullName evidence="1">HECT-domain (Ubiquitin-transferase), putative</fullName>
    </submittedName>
</protein>
<organism evidence="1 2">
    <name type="scientific">Plasmodium ovale curtisi</name>
    <dbReference type="NCBI Taxonomy" id="864141"/>
    <lineage>
        <taxon>Eukaryota</taxon>
        <taxon>Sar</taxon>
        <taxon>Alveolata</taxon>
        <taxon>Apicomplexa</taxon>
        <taxon>Aconoidasida</taxon>
        <taxon>Haemosporida</taxon>
        <taxon>Plasmodiidae</taxon>
        <taxon>Plasmodium</taxon>
        <taxon>Plasmodium (Plasmodium)</taxon>
    </lineage>
</organism>
<dbReference type="AlphaFoldDB" id="A0A1A8WA08"/>
<gene>
    <name evidence="1" type="ORF">POVCU2_0056390</name>
</gene>
<evidence type="ECO:0000313" key="2">
    <source>
        <dbReference type="Proteomes" id="UP000078560"/>
    </source>
</evidence>
<dbReference type="Proteomes" id="UP000078560">
    <property type="component" value="Unassembled WGS sequence"/>
</dbReference>
<dbReference type="EMBL" id="FLQU01000779">
    <property type="protein sequence ID" value="SBS89671.1"/>
    <property type="molecule type" value="Genomic_DNA"/>
</dbReference>
<evidence type="ECO:0000313" key="1">
    <source>
        <dbReference type="EMBL" id="SBS89671.1"/>
    </source>
</evidence>
<accession>A0A1A8WA08</accession>
<reference evidence="2" key="1">
    <citation type="submission" date="2016-05" db="EMBL/GenBank/DDBJ databases">
        <authorList>
            <person name="Naeem Raeece"/>
        </authorList>
    </citation>
    <scope>NUCLEOTIDE SEQUENCE [LARGE SCALE GENOMIC DNA]</scope>
</reference>